<accession>A0A327KRW9</accession>
<evidence type="ECO:0000313" key="3">
    <source>
        <dbReference type="EMBL" id="RAI40105.1"/>
    </source>
</evidence>
<dbReference type="InterPro" id="IPR036188">
    <property type="entry name" value="FAD/NAD-bd_sf"/>
</dbReference>
<dbReference type="GO" id="GO:0019622">
    <property type="term" value="P:3-(3-hydroxy)phenylpropionate catabolic process"/>
    <property type="evidence" value="ECO:0007669"/>
    <property type="project" value="TreeGrafter"/>
</dbReference>
<dbReference type="Proteomes" id="UP000249130">
    <property type="component" value="Unassembled WGS sequence"/>
</dbReference>
<dbReference type="Gene3D" id="3.50.50.60">
    <property type="entry name" value="FAD/NAD(P)-binding domain"/>
    <property type="match status" value="1"/>
</dbReference>
<dbReference type="EMBL" id="NPEX01000249">
    <property type="protein sequence ID" value="RAI40105.1"/>
    <property type="molecule type" value="Genomic_DNA"/>
</dbReference>
<dbReference type="PANTHER" id="PTHR43476">
    <property type="entry name" value="3-(3-HYDROXY-PHENYL)PROPIONATE/3-HYDROXYCINNAMIC ACID HYDROXYLASE"/>
    <property type="match status" value="1"/>
</dbReference>
<dbReference type="GO" id="GO:0071949">
    <property type="term" value="F:FAD binding"/>
    <property type="evidence" value="ECO:0007669"/>
    <property type="project" value="InterPro"/>
</dbReference>
<dbReference type="Pfam" id="PF01494">
    <property type="entry name" value="FAD_binding_3"/>
    <property type="match status" value="1"/>
</dbReference>
<name>A0A327KRW9_9BRAD</name>
<dbReference type="GO" id="GO:0008688">
    <property type="term" value="F:3-(3-hydroxyphenyl)propionate hydroxylase activity"/>
    <property type="evidence" value="ECO:0007669"/>
    <property type="project" value="TreeGrafter"/>
</dbReference>
<comment type="caution">
    <text evidence="3">The sequence shown here is derived from an EMBL/GenBank/DDBJ whole genome shotgun (WGS) entry which is preliminary data.</text>
</comment>
<keyword evidence="4" id="KW-1185">Reference proteome</keyword>
<evidence type="ECO:0000313" key="4">
    <source>
        <dbReference type="Proteomes" id="UP000249130"/>
    </source>
</evidence>
<protein>
    <recommendedName>
        <fullName evidence="2">FAD-binding domain-containing protein</fullName>
    </recommendedName>
</protein>
<sequence length="502" mass="53707">MTPLVCDVAIVGAGPTGLTLANLLGRAGVSVVLVERNEGTVREPRAVSIDDESLRTLQAAGLIDAVLADVALDYGSRYFGPDGRRFLAVEPSGRDYGFPKRNAFEQPRLEATLRAGLSRFAGVTTLFGHACESAAEDATGVTLMLRDPAGAAVELRAKYLAACDGGRSMFRKLVGATMTGSTYRQRWLIVDLAATKERLRQTRVVCDPARPLITLPGPGGIRRYEFMLRDDEDDAAATEPDFVRRLLAAHGPDADAPVVRRQVYVFHARIADRWATARIHLAGDAAHLSPPFAGQGMNSGLRDAHNLAWKLAAVVKGELGDALLATYQVERAPHAWALIRLATTMGRVMMPTSPLQGALVRSAFRLAGLVPPVQAWFAQMKYKPKPFYRDGVVQAADDGLGVAGRMLPQPELERPDRSRCRLDACLGDGFALLACGRDAQAVLAAVPLQALALPGLSRLAVLPPDCNPDPAQAGVPGGRDVAGLLDGWLGGRAALLLVRPDR</sequence>
<gene>
    <name evidence="3" type="ORF">CH341_24495</name>
</gene>
<dbReference type="RefSeq" id="WP_111421633.1">
    <property type="nucleotide sequence ID" value="NZ_NPEX01000249.1"/>
</dbReference>
<keyword evidence="1" id="KW-0560">Oxidoreductase</keyword>
<dbReference type="NCBIfam" id="NF004831">
    <property type="entry name" value="PRK06183.1-5"/>
    <property type="match status" value="1"/>
</dbReference>
<organism evidence="3 4">
    <name type="scientific">Rhodoplanes roseus</name>
    <dbReference type="NCBI Taxonomy" id="29409"/>
    <lineage>
        <taxon>Bacteria</taxon>
        <taxon>Pseudomonadati</taxon>
        <taxon>Pseudomonadota</taxon>
        <taxon>Alphaproteobacteria</taxon>
        <taxon>Hyphomicrobiales</taxon>
        <taxon>Nitrobacteraceae</taxon>
        <taxon>Rhodoplanes</taxon>
    </lineage>
</organism>
<feature type="domain" description="FAD-binding" evidence="2">
    <location>
        <begin position="6"/>
        <end position="341"/>
    </location>
</feature>
<dbReference type="AlphaFoldDB" id="A0A327KRW9"/>
<dbReference type="InterPro" id="IPR002938">
    <property type="entry name" value="FAD-bd"/>
</dbReference>
<proteinExistence type="predicted"/>
<evidence type="ECO:0000259" key="2">
    <source>
        <dbReference type="Pfam" id="PF01494"/>
    </source>
</evidence>
<dbReference type="PANTHER" id="PTHR43476:SF3">
    <property type="entry name" value="FAD-BINDING MONOOXYGENASE"/>
    <property type="match status" value="1"/>
</dbReference>
<evidence type="ECO:0000256" key="1">
    <source>
        <dbReference type="ARBA" id="ARBA00023002"/>
    </source>
</evidence>
<dbReference type="NCBIfam" id="NF004829">
    <property type="entry name" value="PRK06183.1-3"/>
    <property type="match status" value="1"/>
</dbReference>
<dbReference type="PRINTS" id="PR00420">
    <property type="entry name" value="RNGMNOXGNASE"/>
</dbReference>
<dbReference type="OrthoDB" id="9791689at2"/>
<reference evidence="3 4" key="1">
    <citation type="submission" date="2017-07" db="EMBL/GenBank/DDBJ databases">
        <title>Draft Genome Sequences of Select Purple Nonsulfur Bacteria.</title>
        <authorList>
            <person name="Lasarre B."/>
            <person name="Mckinlay J.B."/>
        </authorList>
    </citation>
    <scope>NUCLEOTIDE SEQUENCE [LARGE SCALE GENOMIC DNA]</scope>
    <source>
        <strain evidence="3 4">DSM 5909</strain>
    </source>
</reference>
<dbReference type="Gene3D" id="3.30.70.2450">
    <property type="match status" value="1"/>
</dbReference>
<dbReference type="InterPro" id="IPR050631">
    <property type="entry name" value="PheA/TfdB_FAD_monoxygenase"/>
</dbReference>
<dbReference type="SUPFAM" id="SSF51905">
    <property type="entry name" value="FAD/NAD(P)-binding domain"/>
    <property type="match status" value="1"/>
</dbReference>
<feature type="non-terminal residue" evidence="3">
    <location>
        <position position="502"/>
    </location>
</feature>